<protein>
    <submittedName>
        <fullName evidence="2">Uncharacterized protein</fullName>
    </submittedName>
</protein>
<dbReference type="Proteomes" id="UP000509458">
    <property type="component" value="Chromosome"/>
</dbReference>
<feature type="signal peptide" evidence="1">
    <location>
        <begin position="1"/>
        <end position="19"/>
    </location>
</feature>
<proteinExistence type="predicted"/>
<evidence type="ECO:0000313" key="2">
    <source>
        <dbReference type="EMBL" id="CAB9495873.1"/>
    </source>
</evidence>
<gene>
    <name evidence="2" type="ORF">ALFOR1_70252</name>
</gene>
<dbReference type="EMBL" id="LR812090">
    <property type="protein sequence ID" value="CAB9495873.1"/>
    <property type="molecule type" value="Genomic_DNA"/>
</dbReference>
<name>A0A6T9Y443_ALTMA</name>
<organism evidence="2 3">
    <name type="scientific">Alteromonas macleodii</name>
    <name type="common">Pseudoalteromonas macleodii</name>
    <dbReference type="NCBI Taxonomy" id="28108"/>
    <lineage>
        <taxon>Bacteria</taxon>
        <taxon>Pseudomonadati</taxon>
        <taxon>Pseudomonadota</taxon>
        <taxon>Gammaproteobacteria</taxon>
        <taxon>Alteromonadales</taxon>
        <taxon>Alteromonadaceae</taxon>
        <taxon>Alteromonas/Salinimonas group</taxon>
        <taxon>Alteromonas</taxon>
    </lineage>
</organism>
<dbReference type="AlphaFoldDB" id="A0A6T9Y443"/>
<evidence type="ECO:0000313" key="3">
    <source>
        <dbReference type="Proteomes" id="UP000509458"/>
    </source>
</evidence>
<accession>A0A6T9Y443</accession>
<sequence length="138" mass="15928">MKIHSLLFAILFAMFASFARCEEVIIVANLEAQDAPTEKWQIRDIFMGNSSDWDIEPVGLRPPNTARTIFNTKFIALTESRIQGYWAQMRFSGRKTPPKEFRSQEEAMEYVLNNKNSMTYVLSTTEVPQGLVILFKEQ</sequence>
<feature type="chain" id="PRO_5029480608" evidence="1">
    <location>
        <begin position="20"/>
        <end position="138"/>
    </location>
</feature>
<dbReference type="RefSeq" id="WP_179984985.1">
    <property type="nucleotide sequence ID" value="NZ_LR812090.1"/>
</dbReference>
<keyword evidence="1" id="KW-0732">Signal</keyword>
<evidence type="ECO:0000256" key="1">
    <source>
        <dbReference type="SAM" id="SignalP"/>
    </source>
</evidence>
<reference evidence="2 3" key="1">
    <citation type="submission" date="2020-06" db="EMBL/GenBank/DDBJ databases">
        <authorList>
            <person name="Duchaud E."/>
        </authorList>
    </citation>
    <scope>NUCLEOTIDE SEQUENCE [LARGE SCALE GENOMIC DNA]</scope>
    <source>
        <strain evidence="2">Alteromonas fortis</strain>
    </source>
</reference>